<evidence type="ECO:0000256" key="2">
    <source>
        <dbReference type="SAM" id="MobiDB-lite"/>
    </source>
</evidence>
<dbReference type="CDD" id="cd02440">
    <property type="entry name" value="AdoMet_MTases"/>
    <property type="match status" value="1"/>
</dbReference>
<feature type="compositionally biased region" description="Acidic residues" evidence="2">
    <location>
        <begin position="36"/>
        <end position="51"/>
    </location>
</feature>
<dbReference type="SUPFAM" id="SSF53335">
    <property type="entry name" value="S-adenosyl-L-methionine-dependent methyltransferases"/>
    <property type="match status" value="1"/>
</dbReference>
<reference evidence="3 4" key="1">
    <citation type="journal article" date="2025" name="Microbiol. Resour. Announc.">
        <title>Draft genome sequences for Neonectria magnoliae and Neonectria punicea, canker pathogens of Liriodendron tulipifera and Acer saccharum in West Virginia.</title>
        <authorList>
            <person name="Petronek H.M."/>
            <person name="Kasson M.T."/>
            <person name="Metheny A.M."/>
            <person name="Stauder C.M."/>
            <person name="Lovett B."/>
            <person name="Lynch S.C."/>
            <person name="Garnas J.R."/>
            <person name="Kasson L.R."/>
            <person name="Stajich J.E."/>
        </authorList>
    </citation>
    <scope>NUCLEOTIDE SEQUENCE [LARGE SCALE GENOMIC DNA]</scope>
    <source>
        <strain evidence="3 4">NRRL 64651</strain>
    </source>
</reference>
<organism evidence="3 4">
    <name type="scientific">Neonectria magnoliae</name>
    <dbReference type="NCBI Taxonomy" id="2732573"/>
    <lineage>
        <taxon>Eukaryota</taxon>
        <taxon>Fungi</taxon>
        <taxon>Dikarya</taxon>
        <taxon>Ascomycota</taxon>
        <taxon>Pezizomycotina</taxon>
        <taxon>Sordariomycetes</taxon>
        <taxon>Hypocreomycetidae</taxon>
        <taxon>Hypocreales</taxon>
        <taxon>Nectriaceae</taxon>
        <taxon>Neonectria</taxon>
    </lineage>
</organism>
<dbReference type="Proteomes" id="UP001498421">
    <property type="component" value="Unassembled WGS sequence"/>
</dbReference>
<proteinExistence type="inferred from homology"/>
<sequence>MPGSSPNSPGSGPRQASSPKQRVGSLKTPSPPPEEQIIEADDNVPEDDDADSTLGTEGESSTASITSSILHYRTINGRTFHSDRGNAVYWGSNDEAQSEAMDIAHHMFTLAQDGKLHFAPLPKDIQHVLDVGCGTGIWAVDFADEYPGCEVIGTDISPIQPSWIPPNVKFEIEDATQEWTFTPELFDYVHMRYLIGCIPDWTQLFKEAFKVIKPGGYLETFETTPNITSDDGTMKPDSACARWGPTFIEASKVIGRTFTVIEEGIQRKAMEEAGFVDIQEWEFKCPLSPWAKNPKYKEIGQFCSLFATQDTEGFITFVTSTLGWSLEDVQVYIAHFRREVRNLNIHTYIRLKAVWGRKPE</sequence>
<comment type="caution">
    <text evidence="3">The sequence shown here is derived from an EMBL/GenBank/DDBJ whole genome shotgun (WGS) entry which is preliminary data.</text>
</comment>
<dbReference type="Gene3D" id="3.40.50.150">
    <property type="entry name" value="Vaccinia Virus protein VP39"/>
    <property type="match status" value="1"/>
</dbReference>
<dbReference type="EMBL" id="JAZAVK010000055">
    <property type="protein sequence ID" value="KAK7427272.1"/>
    <property type="molecule type" value="Genomic_DNA"/>
</dbReference>
<dbReference type="PANTHER" id="PTHR43591:SF10">
    <property type="entry name" value="ABC TRANSMEMBRANE TYPE-1 DOMAIN-CONTAINING PROTEIN-RELATED"/>
    <property type="match status" value="1"/>
</dbReference>
<protein>
    <recommendedName>
        <fullName evidence="5">Methyltransferase</fullName>
    </recommendedName>
</protein>
<dbReference type="InterPro" id="IPR029063">
    <property type="entry name" value="SAM-dependent_MTases_sf"/>
</dbReference>
<feature type="compositionally biased region" description="Polar residues" evidence="2">
    <location>
        <begin position="53"/>
        <end position="65"/>
    </location>
</feature>
<dbReference type="Pfam" id="PF13489">
    <property type="entry name" value="Methyltransf_23"/>
    <property type="match status" value="1"/>
</dbReference>
<feature type="compositionally biased region" description="Low complexity" evidence="2">
    <location>
        <begin position="1"/>
        <end position="13"/>
    </location>
</feature>
<evidence type="ECO:0008006" key="5">
    <source>
        <dbReference type="Google" id="ProtNLM"/>
    </source>
</evidence>
<evidence type="ECO:0000313" key="3">
    <source>
        <dbReference type="EMBL" id="KAK7427272.1"/>
    </source>
</evidence>
<comment type="similarity">
    <text evidence="1">Belongs to the methyltransferase superfamily. LaeA methyltransferase family.</text>
</comment>
<gene>
    <name evidence="3" type="ORF">QQZ08_006208</name>
</gene>
<accession>A0ABR1I1D0</accession>
<evidence type="ECO:0000256" key="1">
    <source>
        <dbReference type="ARBA" id="ARBA00038158"/>
    </source>
</evidence>
<evidence type="ECO:0000313" key="4">
    <source>
        <dbReference type="Proteomes" id="UP001498421"/>
    </source>
</evidence>
<keyword evidence="4" id="KW-1185">Reference proteome</keyword>
<name>A0ABR1I1D0_9HYPO</name>
<dbReference type="PANTHER" id="PTHR43591">
    <property type="entry name" value="METHYLTRANSFERASE"/>
    <property type="match status" value="1"/>
</dbReference>
<feature type="region of interest" description="Disordered" evidence="2">
    <location>
        <begin position="1"/>
        <end position="65"/>
    </location>
</feature>